<feature type="region of interest" description="Disordered" evidence="1">
    <location>
        <begin position="1"/>
        <end position="99"/>
    </location>
</feature>
<name>A0A6N1NNF6_9VIRU</name>
<reference evidence="2" key="2">
    <citation type="journal article" date="2018" name="Nat. Commun.">
        <title>Tailed giant Tupanvirus possesses the most complete translational apparatus of the known virosphere.</title>
        <authorList>
            <person name="Abrahao J."/>
            <person name="Silva L."/>
            <person name="Silva L.S."/>
            <person name="Khalil J.Y.B."/>
            <person name="Rodrigues R."/>
            <person name="Arantes T."/>
            <person name="Assis F."/>
            <person name="Boratto P."/>
            <person name="Andrade M."/>
            <person name="Kroon E.G."/>
            <person name="Ribeiro B."/>
            <person name="Bergier I."/>
            <person name="Seligmann H."/>
            <person name="Ghigo E."/>
            <person name="Colson P."/>
            <person name="Levasseur A."/>
            <person name="Kroemer G."/>
            <person name="Raoult D."/>
            <person name="La Scola B."/>
        </authorList>
    </citation>
    <scope>NUCLEOTIDE SEQUENCE [LARGE SCALE GENOMIC DNA]</scope>
    <source>
        <strain evidence="2">Soda lake</strain>
    </source>
</reference>
<reference evidence="2" key="1">
    <citation type="submission" date="2017-01" db="EMBL/GenBank/DDBJ databases">
        <authorList>
            <person name="Assis F.L."/>
            <person name="Abrahao J.S."/>
            <person name="Silva L."/>
            <person name="Khalil J.B."/>
            <person name="Rodrigues R."/>
            <person name="Silva L.S."/>
            <person name="Arantes T."/>
            <person name="Boratto P."/>
            <person name="Andrade M."/>
            <person name="Kroon E.G."/>
            <person name="Ribeiro B."/>
            <person name="Bergier I."/>
            <person name="Seligmann H."/>
            <person name="Ghigo E."/>
            <person name="Colson P."/>
            <person name="Levasseur A."/>
            <person name="Raoult D."/>
            <person name="Scola B.L."/>
        </authorList>
    </citation>
    <scope>NUCLEOTIDE SEQUENCE</scope>
    <source>
        <strain evidence="2">Soda lake</strain>
    </source>
</reference>
<protein>
    <submittedName>
        <fullName evidence="2">Uncharacterized protein</fullName>
    </submittedName>
</protein>
<feature type="compositionally biased region" description="Basic residues" evidence="1">
    <location>
        <begin position="17"/>
        <end position="35"/>
    </location>
</feature>
<proteinExistence type="predicted"/>
<sequence>MPKHSTAVYVNNDNKSKSNKKNKTHKSKQSKKPLNKKYIQEDDDIMDNSGFDIDEVDDFEPEEAENTNEEYNEEYNDEEQYEDDYEDDDNEVEVKPKKNKLDDKTVQRLKNKIVDWLDYDDKIKTLNNKSKKYKDAKKQLEELIIKMITKLEVEDMKIDVHDDQNNFRSRVYRHKSVTKEALKENIIKDALMEAIRDEKKVDQLVKKIDSKRPIKERYYLKRTKGNKNE</sequence>
<feature type="compositionally biased region" description="Acidic residues" evidence="1">
    <location>
        <begin position="41"/>
        <end position="91"/>
    </location>
</feature>
<dbReference type="RefSeq" id="YP_010782144.1">
    <property type="nucleotide sequence ID" value="NC_075039.1"/>
</dbReference>
<dbReference type="GeneID" id="80518908"/>
<evidence type="ECO:0000313" key="2">
    <source>
        <dbReference type="EMBL" id="QKU35480.1"/>
    </source>
</evidence>
<dbReference type="EMBL" id="KY523104">
    <property type="protein sequence ID" value="QKU35480.1"/>
    <property type="molecule type" value="Genomic_DNA"/>
</dbReference>
<dbReference type="KEGG" id="vg:80518908"/>
<organism evidence="2">
    <name type="scientific">Tupanvirus soda lake</name>
    <dbReference type="NCBI Taxonomy" id="2126985"/>
    <lineage>
        <taxon>Viruses</taxon>
        <taxon>Varidnaviria</taxon>
        <taxon>Bamfordvirae</taxon>
        <taxon>Nucleocytoviricota</taxon>
        <taxon>Megaviricetes</taxon>
        <taxon>Imitervirales</taxon>
        <taxon>Mimiviridae</taxon>
        <taxon>Megamimivirinae</taxon>
        <taxon>Tupanvirus</taxon>
        <taxon>Tupanvirus salinum</taxon>
    </lineage>
</organism>
<evidence type="ECO:0000256" key="1">
    <source>
        <dbReference type="SAM" id="MobiDB-lite"/>
    </source>
</evidence>
<dbReference type="Pfam" id="PF19064">
    <property type="entry name" value="DUF5760"/>
    <property type="match status" value="1"/>
</dbReference>
<accession>A0A6N1NNF6</accession>
<dbReference type="InterPro" id="IPR043918">
    <property type="entry name" value="DUF5760"/>
</dbReference>